<accession>A0ABD5EDP7</accession>
<sequence length="121" mass="12437">MGDGEDGIGLSDAEERAIALSPAEERAIAVTPTEGRGIALTPTEGKGIALTEAEEEAVLSGTGSTATYELDPPGSHGLLPEGPRLHAPSQLPDHHVPDLPTLPGPPELRPEPRSAHTGEAE</sequence>
<dbReference type="AlphaFoldDB" id="A0ABD5EDP7"/>
<evidence type="ECO:0000313" key="3">
    <source>
        <dbReference type="Proteomes" id="UP001183607"/>
    </source>
</evidence>
<evidence type="ECO:0000256" key="1">
    <source>
        <dbReference type="SAM" id="MobiDB-lite"/>
    </source>
</evidence>
<feature type="region of interest" description="Disordered" evidence="1">
    <location>
        <begin position="24"/>
        <end position="121"/>
    </location>
</feature>
<reference evidence="3" key="1">
    <citation type="submission" date="2023-07" db="EMBL/GenBank/DDBJ databases">
        <title>30 novel species of actinomycetes from the DSMZ collection.</title>
        <authorList>
            <person name="Nouioui I."/>
        </authorList>
    </citation>
    <scope>NUCLEOTIDE SEQUENCE [LARGE SCALE GENOMIC DNA]</scope>
    <source>
        <strain evidence="3">DSM 41982</strain>
    </source>
</reference>
<feature type="compositionally biased region" description="Basic and acidic residues" evidence="1">
    <location>
        <begin position="108"/>
        <end position="121"/>
    </location>
</feature>
<gene>
    <name evidence="2" type="ORF">RM574_28955</name>
</gene>
<comment type="caution">
    <text evidence="2">The sequence shown here is derived from an EMBL/GenBank/DDBJ whole genome shotgun (WGS) entry which is preliminary data.</text>
</comment>
<name>A0ABD5EDP7_9ACTN</name>
<evidence type="ECO:0000313" key="2">
    <source>
        <dbReference type="EMBL" id="MDT0419509.1"/>
    </source>
</evidence>
<dbReference type="RefSeq" id="WP_237300963.1">
    <property type="nucleotide sequence ID" value="NZ_JAVRER010000082.1"/>
</dbReference>
<organism evidence="2 3">
    <name type="scientific">Streptomyces evansiae</name>
    <dbReference type="NCBI Taxonomy" id="3075535"/>
    <lineage>
        <taxon>Bacteria</taxon>
        <taxon>Bacillati</taxon>
        <taxon>Actinomycetota</taxon>
        <taxon>Actinomycetes</taxon>
        <taxon>Kitasatosporales</taxon>
        <taxon>Streptomycetaceae</taxon>
        <taxon>Streptomyces</taxon>
    </lineage>
</organism>
<dbReference type="Proteomes" id="UP001183607">
    <property type="component" value="Unassembled WGS sequence"/>
</dbReference>
<dbReference type="EMBL" id="JAVRER010000082">
    <property type="protein sequence ID" value="MDT0419509.1"/>
    <property type="molecule type" value="Genomic_DNA"/>
</dbReference>
<proteinExistence type="predicted"/>
<protein>
    <submittedName>
        <fullName evidence="2">Uncharacterized protein</fullName>
    </submittedName>
</protein>